<organism evidence="3 4">
    <name type="scientific">Blautia liquoris</name>
    <dbReference type="NCBI Taxonomy" id="2779518"/>
    <lineage>
        <taxon>Bacteria</taxon>
        <taxon>Bacillati</taxon>
        <taxon>Bacillota</taxon>
        <taxon>Clostridia</taxon>
        <taxon>Lachnospirales</taxon>
        <taxon>Lachnospiraceae</taxon>
        <taxon>Blautia</taxon>
    </lineage>
</organism>
<dbReference type="SUPFAM" id="SSF54292">
    <property type="entry name" value="2Fe-2S ferredoxin-like"/>
    <property type="match status" value="1"/>
</dbReference>
<dbReference type="GO" id="GO:0051536">
    <property type="term" value="F:iron-sulfur cluster binding"/>
    <property type="evidence" value="ECO:0007669"/>
    <property type="project" value="InterPro"/>
</dbReference>
<dbReference type="InterPro" id="IPR041414">
    <property type="entry name" value="Raco-like_middle"/>
</dbReference>
<dbReference type="RefSeq" id="WP_193737139.1">
    <property type="nucleotide sequence ID" value="NZ_CP063304.1"/>
</dbReference>
<feature type="transmembrane region" description="Helical" evidence="1">
    <location>
        <begin position="336"/>
        <end position="357"/>
    </location>
</feature>
<name>A0A7M2RKQ4_9FIRM</name>
<dbReference type="Gene3D" id="3.10.20.30">
    <property type="match status" value="1"/>
</dbReference>
<dbReference type="InterPro" id="IPR012675">
    <property type="entry name" value="Beta-grasp_dom_sf"/>
</dbReference>
<dbReference type="PANTHER" id="PTHR42895:SF1">
    <property type="entry name" value="IRON-SULFUR CLUSTER PROTEIN"/>
    <property type="match status" value="1"/>
</dbReference>
<dbReference type="InterPro" id="IPR036010">
    <property type="entry name" value="2Fe-2S_ferredoxin-like_sf"/>
</dbReference>
<evidence type="ECO:0000256" key="1">
    <source>
        <dbReference type="SAM" id="Phobius"/>
    </source>
</evidence>
<dbReference type="InterPro" id="IPR052911">
    <property type="entry name" value="Corrinoid_activation_enz"/>
</dbReference>
<feature type="domain" description="2Fe-2S ferredoxin-type" evidence="2">
    <location>
        <begin position="4"/>
        <end position="79"/>
    </location>
</feature>
<keyword evidence="1" id="KW-0472">Membrane</keyword>
<dbReference type="InterPro" id="IPR001041">
    <property type="entry name" value="2Fe-2S_ferredoxin-type"/>
</dbReference>
<dbReference type="Pfam" id="PF14574">
    <property type="entry name" value="RACo_C_ter"/>
    <property type="match status" value="1"/>
</dbReference>
<dbReference type="KEGG" id="bliq:INP51_07895"/>
<proteinExistence type="predicted"/>
<gene>
    <name evidence="3" type="ORF">INP51_07895</name>
</gene>
<dbReference type="Pfam" id="PF00111">
    <property type="entry name" value="Fer2"/>
    <property type="match status" value="1"/>
</dbReference>
<dbReference type="EMBL" id="CP063304">
    <property type="protein sequence ID" value="QOV20825.1"/>
    <property type="molecule type" value="Genomic_DNA"/>
</dbReference>
<evidence type="ECO:0000259" key="2">
    <source>
        <dbReference type="PROSITE" id="PS51085"/>
    </source>
</evidence>
<dbReference type="Proteomes" id="UP000593601">
    <property type="component" value="Chromosome"/>
</dbReference>
<evidence type="ECO:0000313" key="4">
    <source>
        <dbReference type="Proteomes" id="UP000593601"/>
    </source>
</evidence>
<dbReference type="CDD" id="cd00207">
    <property type="entry name" value="fer2"/>
    <property type="match status" value="1"/>
</dbReference>
<keyword evidence="4" id="KW-1185">Reference proteome</keyword>
<protein>
    <submittedName>
        <fullName evidence="3">DUF4445 domain-containing protein</fullName>
    </submittedName>
</protein>
<dbReference type="Gene3D" id="3.30.420.480">
    <property type="entry name" value="Domain of unknown function (DUF4445)"/>
    <property type="match status" value="1"/>
</dbReference>
<dbReference type="PANTHER" id="PTHR42895">
    <property type="entry name" value="IRON-SULFUR CLUSTER-BINDING PROTEIN-RELATED"/>
    <property type="match status" value="1"/>
</dbReference>
<dbReference type="Pfam" id="PF17651">
    <property type="entry name" value="Raco_middle"/>
    <property type="match status" value="1"/>
</dbReference>
<dbReference type="PROSITE" id="PS51085">
    <property type="entry name" value="2FE2S_FER_2"/>
    <property type="match status" value="1"/>
</dbReference>
<dbReference type="AlphaFoldDB" id="A0A7M2RKQ4"/>
<dbReference type="InterPro" id="IPR042259">
    <property type="entry name" value="Raco-like_middle_sf"/>
</dbReference>
<accession>A0A7M2RKQ4</accession>
<dbReference type="InterPro" id="IPR043129">
    <property type="entry name" value="ATPase_NBD"/>
</dbReference>
<sequence length="530" mass="57775">MGSYKIRFLPADKTILAEEGTTILEAEQNAGLKPDAPCGGRGICGKCNVTILQNKDRIVVRACQTRIQHDMVLETSDGLADKEKILTNGEYRTVPVLPAVKDADQGYLMAFDIGTTTIAGYLLSGKDGRQCSVVSMMNPQFQFGADVIARANYVLEHDGKRMQEVVQEALNKLIEEACRISKITPTDIRLVSIAGNTCMHHLFLGLSPKSLVTAPYVPEVKDGMIMNSSDLNIHIHPDGKIMLLPNIAGFVGADTSACMLAVNFKELVPRTLMIDIGTNGELVLGNKDRIVTCSTAAGPAFEGARIACGMRGTKGAVSHVYEKDLKMHMEMIDSKLAVGICGSGLIDIIAFLIQYGFIDSSGAFLKPEVLKTATAKNEIWRLQKRENMSIFLLQEEDKIKGLKEIYITQKDIREVQLAKGAIAAGIKMLCKKLEIKIEQIDQVLLAGAFGNYMNTDSACVIGLIPYELKDKIRGIGNAAGEGAKLAAVNGNLFQEICDLVKRAEAIELAVEPEFQDLFIDELEFARALET</sequence>
<keyword evidence="1" id="KW-1133">Transmembrane helix</keyword>
<evidence type="ECO:0000313" key="3">
    <source>
        <dbReference type="EMBL" id="QOV20825.1"/>
    </source>
</evidence>
<reference evidence="3 4" key="1">
    <citation type="submission" date="2020-10" db="EMBL/GenBank/DDBJ databases">
        <title>Blautia liquoris sp.nov., isolated from the mud in a fermentation cellar used for the production of Chinese strong-flavoured liquor.</title>
        <authorList>
            <person name="Lu L."/>
        </authorList>
    </citation>
    <scope>NUCLEOTIDE SEQUENCE [LARGE SCALE GENOMIC DNA]</scope>
    <source>
        <strain evidence="3 4">LZLJ-3</strain>
    </source>
</reference>
<dbReference type="SUPFAM" id="SSF53067">
    <property type="entry name" value="Actin-like ATPase domain"/>
    <property type="match status" value="1"/>
</dbReference>
<keyword evidence="1" id="KW-0812">Transmembrane</keyword>
<dbReference type="InterPro" id="IPR027980">
    <property type="entry name" value="RACo_C"/>
</dbReference>